<evidence type="ECO:0008006" key="3">
    <source>
        <dbReference type="Google" id="ProtNLM"/>
    </source>
</evidence>
<evidence type="ECO:0000313" key="2">
    <source>
        <dbReference type="Proteomes" id="UP000008144"/>
    </source>
</evidence>
<protein>
    <recommendedName>
        <fullName evidence="3">Mitochondrial mRNA-processing protein COX24 C-terminal domain-containing protein</fullName>
    </recommendedName>
</protein>
<sequence length="178" mass="20863">MLLGFRNVLSRVSPIILKQTSQNCTQVNKSLPYLFGENKLSPLISKPQETNHVILSRVDSVGFIPNKFDELIIASSIMSRISCPSNQPLPTHNKYNIDSTEHGKVINEGVDVLDVFDEPNTSNQTPLYAHKSDIRWRRRRMRRHRLLKWRKKYKHLVKLRLKQKLERRKVLLDNDLVR</sequence>
<dbReference type="HOGENOM" id="CLU_1510080_0_0_1"/>
<evidence type="ECO:0000313" key="1">
    <source>
        <dbReference type="Ensembl" id="ENSCINP00000023926.2"/>
    </source>
</evidence>
<organism evidence="1 2">
    <name type="scientific">Ciona intestinalis</name>
    <name type="common">Transparent sea squirt</name>
    <name type="synonym">Ascidia intestinalis</name>
    <dbReference type="NCBI Taxonomy" id="7719"/>
    <lineage>
        <taxon>Eukaryota</taxon>
        <taxon>Metazoa</taxon>
        <taxon>Chordata</taxon>
        <taxon>Tunicata</taxon>
        <taxon>Ascidiacea</taxon>
        <taxon>Phlebobranchia</taxon>
        <taxon>Cionidae</taxon>
        <taxon>Ciona</taxon>
    </lineage>
</organism>
<proteinExistence type="predicted"/>
<reference evidence="1" key="2">
    <citation type="submission" date="2025-08" db="UniProtKB">
        <authorList>
            <consortium name="Ensembl"/>
        </authorList>
    </citation>
    <scope>IDENTIFICATION</scope>
</reference>
<reference evidence="2" key="1">
    <citation type="journal article" date="2002" name="Science">
        <title>The draft genome of Ciona intestinalis: insights into chordate and vertebrate origins.</title>
        <authorList>
            <person name="Dehal P."/>
            <person name="Satou Y."/>
            <person name="Campbell R.K."/>
            <person name="Chapman J."/>
            <person name="Degnan B."/>
            <person name="De Tomaso A."/>
            <person name="Davidson B."/>
            <person name="Di Gregorio A."/>
            <person name="Gelpke M."/>
            <person name="Goodstein D.M."/>
            <person name="Harafuji N."/>
            <person name="Hastings K.E."/>
            <person name="Ho I."/>
            <person name="Hotta K."/>
            <person name="Huang W."/>
            <person name="Kawashima T."/>
            <person name="Lemaire P."/>
            <person name="Martinez D."/>
            <person name="Meinertzhagen I.A."/>
            <person name="Necula S."/>
            <person name="Nonaka M."/>
            <person name="Putnam N."/>
            <person name="Rash S."/>
            <person name="Saiga H."/>
            <person name="Satake M."/>
            <person name="Terry A."/>
            <person name="Yamada L."/>
            <person name="Wang H.G."/>
            <person name="Awazu S."/>
            <person name="Azumi K."/>
            <person name="Boore J."/>
            <person name="Branno M."/>
            <person name="Chin-Bow S."/>
            <person name="DeSantis R."/>
            <person name="Doyle S."/>
            <person name="Francino P."/>
            <person name="Keys D.N."/>
            <person name="Haga S."/>
            <person name="Hayashi H."/>
            <person name="Hino K."/>
            <person name="Imai K.S."/>
            <person name="Inaba K."/>
            <person name="Kano S."/>
            <person name="Kobayashi K."/>
            <person name="Kobayashi M."/>
            <person name="Lee B.I."/>
            <person name="Makabe K.W."/>
            <person name="Manohar C."/>
            <person name="Matassi G."/>
            <person name="Medina M."/>
            <person name="Mochizuki Y."/>
            <person name="Mount S."/>
            <person name="Morishita T."/>
            <person name="Miura S."/>
            <person name="Nakayama A."/>
            <person name="Nishizaka S."/>
            <person name="Nomoto H."/>
            <person name="Ohta F."/>
            <person name="Oishi K."/>
            <person name="Rigoutsos I."/>
            <person name="Sano M."/>
            <person name="Sasaki A."/>
            <person name="Sasakura Y."/>
            <person name="Shoguchi E."/>
            <person name="Shin-i T."/>
            <person name="Spagnuolo A."/>
            <person name="Stainier D."/>
            <person name="Suzuki M.M."/>
            <person name="Tassy O."/>
            <person name="Takatori N."/>
            <person name="Tokuoka M."/>
            <person name="Yagi K."/>
            <person name="Yoshizaki F."/>
            <person name="Wada S."/>
            <person name="Zhang C."/>
            <person name="Hyatt P.D."/>
            <person name="Larimer F."/>
            <person name="Detter C."/>
            <person name="Doggett N."/>
            <person name="Glavina T."/>
            <person name="Hawkins T."/>
            <person name="Richardson P."/>
            <person name="Lucas S."/>
            <person name="Kohara Y."/>
            <person name="Levine M."/>
            <person name="Satoh N."/>
            <person name="Rokhsar D.S."/>
        </authorList>
    </citation>
    <scope>NUCLEOTIDE SEQUENCE [LARGE SCALE GENOMIC DNA]</scope>
</reference>
<name>F6RM19_CIOIN</name>
<dbReference type="Proteomes" id="UP000008144">
    <property type="component" value="Unassembled WGS sequence"/>
</dbReference>
<dbReference type="GeneTree" id="ENSGT00390000009859"/>
<dbReference type="Ensembl" id="ENSCINT00000024172.2">
    <property type="protein sequence ID" value="ENSCINP00000023926.2"/>
    <property type="gene ID" value="ENSCING00000012926.2"/>
</dbReference>
<dbReference type="InParanoid" id="F6RM19"/>
<dbReference type="AlphaFoldDB" id="F6RM19"/>
<keyword evidence="2" id="KW-1185">Reference proteome</keyword>
<reference evidence="1" key="3">
    <citation type="submission" date="2025-09" db="UniProtKB">
        <authorList>
            <consortium name="Ensembl"/>
        </authorList>
    </citation>
    <scope>IDENTIFICATION</scope>
</reference>
<accession>F6RM19</accession>